<dbReference type="InterPro" id="IPR017441">
    <property type="entry name" value="Protein_kinase_ATP_BS"/>
</dbReference>
<evidence type="ECO:0000313" key="5">
    <source>
        <dbReference type="Proteomes" id="UP001633002"/>
    </source>
</evidence>
<dbReference type="GO" id="GO:0005524">
    <property type="term" value="F:ATP binding"/>
    <property type="evidence" value="ECO:0007669"/>
    <property type="project" value="UniProtKB-UniRule"/>
</dbReference>
<dbReference type="InterPro" id="IPR011009">
    <property type="entry name" value="Kinase-like_dom_sf"/>
</dbReference>
<dbReference type="Pfam" id="PF00069">
    <property type="entry name" value="Pkinase"/>
    <property type="match status" value="1"/>
</dbReference>
<feature type="compositionally biased region" description="Acidic residues" evidence="2">
    <location>
        <begin position="28"/>
        <end position="38"/>
    </location>
</feature>
<keyword evidence="1" id="KW-0547">Nucleotide-binding</keyword>
<feature type="domain" description="Protein kinase" evidence="3">
    <location>
        <begin position="276"/>
        <end position="616"/>
    </location>
</feature>
<dbReference type="InterPro" id="IPR000719">
    <property type="entry name" value="Prot_kinase_dom"/>
</dbReference>
<keyword evidence="5" id="KW-1185">Reference proteome</keyword>
<protein>
    <recommendedName>
        <fullName evidence="3">Protein kinase domain-containing protein</fullName>
    </recommendedName>
</protein>
<keyword evidence="1" id="KW-0067">ATP-binding</keyword>
<dbReference type="SUPFAM" id="SSF56112">
    <property type="entry name" value="Protein kinase-like (PK-like)"/>
    <property type="match status" value="1"/>
</dbReference>
<dbReference type="Proteomes" id="UP001633002">
    <property type="component" value="Unassembled WGS sequence"/>
</dbReference>
<sequence>MTSGCGGGRKYISNFLRHDKEKAPMIPEDSDIGTEEGELVDHDPPRPEAVVRSDRDKKRKQIALEESPPAVALRHALDNRTEAQRKQAIKDERYRQNSLFRHRWFQWFTQETANRTLIEQKFFTPESKKGVANFRSYLMELAVEAFLKEKDNPNTRPWETSVVEMSQRLARFLEEVPLKWGQMYEEWLKSKEFKEWTEEAVRVEGEKHFIRVLEAAMKNEEEQTKWRNIAQMWVRWFAPKKTITDFGSTSGKYKLCESVSDNTIRFISPEDSFTRMDETTRLGSGGMGLTHRVGIIDEELAEVLGHHDVVHYALKVMHLRARDNKVHEKCIREMMTFPESHPAIIRPIGLSKDKKKPMLLFPIWNGGTIEKCMNLEKSTRGRISPEGIRLIDQKHRDSMTADEWLNIQLFRKHRLQIAGTMVTGLKFIHLHKWLHADIHKQNVLIHFPAWDWNQTKNRADSEKDKDNKPLKPWIAPELNIHKAKKIDAENPFITKYSQESDIFALGWLIRELCGDYFTDMTDEERQEYNRDAHDKGLPYPDAADVHARRLKEALDLMTWEKIRSPYGNQRLNMDYWAHYFSEQLFIDPDTCARPIERGPRVKVHPDGHQKVFRGNA</sequence>
<accession>A0ABD3HKQ1</accession>
<dbReference type="PROSITE" id="PS50011">
    <property type="entry name" value="PROTEIN_KINASE_DOM"/>
    <property type="match status" value="1"/>
</dbReference>
<organism evidence="4 5">
    <name type="scientific">Riccia sorocarpa</name>
    <dbReference type="NCBI Taxonomy" id="122646"/>
    <lineage>
        <taxon>Eukaryota</taxon>
        <taxon>Viridiplantae</taxon>
        <taxon>Streptophyta</taxon>
        <taxon>Embryophyta</taxon>
        <taxon>Marchantiophyta</taxon>
        <taxon>Marchantiopsida</taxon>
        <taxon>Marchantiidae</taxon>
        <taxon>Marchantiales</taxon>
        <taxon>Ricciaceae</taxon>
        <taxon>Riccia</taxon>
    </lineage>
</organism>
<dbReference type="Gene3D" id="1.10.510.10">
    <property type="entry name" value="Transferase(Phosphotransferase) domain 1"/>
    <property type="match status" value="1"/>
</dbReference>
<feature type="binding site" evidence="1">
    <location>
        <position position="315"/>
    </location>
    <ligand>
        <name>ATP</name>
        <dbReference type="ChEBI" id="CHEBI:30616"/>
    </ligand>
</feature>
<evidence type="ECO:0000259" key="3">
    <source>
        <dbReference type="PROSITE" id="PS50011"/>
    </source>
</evidence>
<feature type="region of interest" description="Disordered" evidence="2">
    <location>
        <begin position="19"/>
        <end position="59"/>
    </location>
</feature>
<proteinExistence type="predicted"/>
<gene>
    <name evidence="4" type="ORF">R1sor_004813</name>
</gene>
<dbReference type="EMBL" id="JBJQOH010000003">
    <property type="protein sequence ID" value="KAL3691162.1"/>
    <property type="molecule type" value="Genomic_DNA"/>
</dbReference>
<reference evidence="4 5" key="1">
    <citation type="submission" date="2024-09" db="EMBL/GenBank/DDBJ databases">
        <title>Chromosome-scale assembly of Riccia sorocarpa.</title>
        <authorList>
            <person name="Paukszto L."/>
        </authorList>
    </citation>
    <scope>NUCLEOTIDE SEQUENCE [LARGE SCALE GENOMIC DNA]</scope>
    <source>
        <strain evidence="4">LP-2024</strain>
        <tissue evidence="4">Aerial parts of the thallus</tissue>
    </source>
</reference>
<feature type="compositionally biased region" description="Basic and acidic residues" evidence="2">
    <location>
        <begin position="39"/>
        <end position="56"/>
    </location>
</feature>
<evidence type="ECO:0000313" key="4">
    <source>
        <dbReference type="EMBL" id="KAL3691162.1"/>
    </source>
</evidence>
<comment type="caution">
    <text evidence="4">The sequence shown here is derived from an EMBL/GenBank/DDBJ whole genome shotgun (WGS) entry which is preliminary data.</text>
</comment>
<dbReference type="AlphaFoldDB" id="A0ABD3HKQ1"/>
<evidence type="ECO:0000256" key="1">
    <source>
        <dbReference type="PROSITE-ProRule" id="PRU10141"/>
    </source>
</evidence>
<name>A0ABD3HKQ1_9MARC</name>
<evidence type="ECO:0000256" key="2">
    <source>
        <dbReference type="SAM" id="MobiDB-lite"/>
    </source>
</evidence>
<dbReference type="PROSITE" id="PS00107">
    <property type="entry name" value="PROTEIN_KINASE_ATP"/>
    <property type="match status" value="1"/>
</dbReference>